<dbReference type="RefSeq" id="XP_041160499.1">
    <property type="nucleotide sequence ID" value="XM_041310564.1"/>
</dbReference>
<evidence type="ECO:0000313" key="1">
    <source>
        <dbReference type="EMBL" id="KAG1794332.1"/>
    </source>
</evidence>
<accession>A0A9P7AS64</accession>
<dbReference type="Proteomes" id="UP000719766">
    <property type="component" value="Unassembled WGS sequence"/>
</dbReference>
<sequence length="172" mass="19246">MNPVRSSDKSMVQDMLLEFNGVNPILIARDALHEHDTEVRVHPCDWKGDCRMHIPVELKQVSKHLKQHHGISTSATSGDTQKITCLWTGCLDTHTKPGNISRHVLTQHLGVRWICSKCGSSLSREDAFRRHSLESLSCQSAEVVVDYGDESQVIDLVYIDGGWSASQNVMLI</sequence>
<organism evidence="1 2">
    <name type="scientific">Suillus plorans</name>
    <dbReference type="NCBI Taxonomy" id="116603"/>
    <lineage>
        <taxon>Eukaryota</taxon>
        <taxon>Fungi</taxon>
        <taxon>Dikarya</taxon>
        <taxon>Basidiomycota</taxon>
        <taxon>Agaricomycotina</taxon>
        <taxon>Agaricomycetes</taxon>
        <taxon>Agaricomycetidae</taxon>
        <taxon>Boletales</taxon>
        <taxon>Suillineae</taxon>
        <taxon>Suillaceae</taxon>
        <taxon>Suillus</taxon>
    </lineage>
</organism>
<keyword evidence="2" id="KW-1185">Reference proteome</keyword>
<name>A0A9P7AS64_9AGAM</name>
<comment type="caution">
    <text evidence="1">The sequence shown here is derived from an EMBL/GenBank/DDBJ whole genome shotgun (WGS) entry which is preliminary data.</text>
</comment>
<evidence type="ECO:0008006" key="3">
    <source>
        <dbReference type="Google" id="ProtNLM"/>
    </source>
</evidence>
<proteinExistence type="predicted"/>
<dbReference type="GeneID" id="64604328"/>
<protein>
    <recommendedName>
        <fullName evidence="3">C2H2-type domain-containing protein</fullName>
    </recommendedName>
</protein>
<dbReference type="OrthoDB" id="8922241at2759"/>
<dbReference type="EMBL" id="JABBWE010000026">
    <property type="protein sequence ID" value="KAG1794332.1"/>
    <property type="molecule type" value="Genomic_DNA"/>
</dbReference>
<reference evidence="1" key="1">
    <citation type="journal article" date="2020" name="New Phytol.">
        <title>Comparative genomics reveals dynamic genome evolution in host specialist ectomycorrhizal fungi.</title>
        <authorList>
            <person name="Lofgren L.A."/>
            <person name="Nguyen N.H."/>
            <person name="Vilgalys R."/>
            <person name="Ruytinx J."/>
            <person name="Liao H.L."/>
            <person name="Branco S."/>
            <person name="Kuo A."/>
            <person name="LaButti K."/>
            <person name="Lipzen A."/>
            <person name="Andreopoulos W."/>
            <person name="Pangilinan J."/>
            <person name="Riley R."/>
            <person name="Hundley H."/>
            <person name="Na H."/>
            <person name="Barry K."/>
            <person name="Grigoriev I.V."/>
            <person name="Stajich J.E."/>
            <person name="Kennedy P.G."/>
        </authorList>
    </citation>
    <scope>NUCLEOTIDE SEQUENCE</scope>
    <source>
        <strain evidence="1">S12</strain>
    </source>
</reference>
<dbReference type="AlphaFoldDB" id="A0A9P7AS64"/>
<gene>
    <name evidence="1" type="ORF">HD556DRAFT_425414</name>
</gene>
<evidence type="ECO:0000313" key="2">
    <source>
        <dbReference type="Proteomes" id="UP000719766"/>
    </source>
</evidence>